<accession>A0AAE9PL79</accession>
<evidence type="ECO:0000313" key="4">
    <source>
        <dbReference type="Proteomes" id="UP001163285"/>
    </source>
</evidence>
<evidence type="ECO:0000313" key="2">
    <source>
        <dbReference type="EMBL" id="MEA9436042.1"/>
    </source>
</evidence>
<reference evidence="2 5" key="2">
    <citation type="submission" date="2023-12" db="EMBL/GenBank/DDBJ databases">
        <title>Characterization of antibiotic resistance in Aeromonas spp. in hospital effluent.</title>
        <authorList>
            <person name="Negoseki B.R.S."/>
            <person name="Krul D."/>
            <person name="Siqueira A.C."/>
            <person name="Almeida M."/>
            <person name="Mesa D."/>
            <person name="Conte D."/>
            <person name="Dalla-Costa L.M."/>
        </authorList>
    </citation>
    <scope>NUCLEOTIDE SEQUENCE [LARGE SCALE GENOMIC DNA]</scope>
    <source>
        <strain evidence="2 5">36v</strain>
    </source>
</reference>
<dbReference type="EMBL" id="JAYGOJ010000039">
    <property type="protein sequence ID" value="MEA9436042.1"/>
    <property type="molecule type" value="Genomic_DNA"/>
</dbReference>
<dbReference type="RefSeq" id="WP_232048184.1">
    <property type="nucleotide sequence ID" value="NZ_AP019195.1"/>
</dbReference>
<proteinExistence type="predicted"/>
<protein>
    <submittedName>
        <fullName evidence="3">VOC family protein</fullName>
    </submittedName>
</protein>
<evidence type="ECO:0000259" key="1">
    <source>
        <dbReference type="Pfam" id="PF00903"/>
    </source>
</evidence>
<dbReference type="AlphaFoldDB" id="A0AAE9PL79"/>
<keyword evidence="5" id="KW-1185">Reference proteome</keyword>
<dbReference type="SUPFAM" id="SSF54593">
    <property type="entry name" value="Glyoxalase/Bleomycin resistance protein/Dihydroxybiphenyl dioxygenase"/>
    <property type="match status" value="1"/>
</dbReference>
<gene>
    <name evidence="3" type="ORF">OJY61_17400</name>
    <name evidence="2" type="ORF">VCX44_09465</name>
</gene>
<evidence type="ECO:0000313" key="5">
    <source>
        <dbReference type="Proteomes" id="UP001304847"/>
    </source>
</evidence>
<organism evidence="3 4">
    <name type="scientific">Aeromonas caviae</name>
    <name type="common">Aeromonas punctata</name>
    <dbReference type="NCBI Taxonomy" id="648"/>
    <lineage>
        <taxon>Bacteria</taxon>
        <taxon>Pseudomonadati</taxon>
        <taxon>Pseudomonadota</taxon>
        <taxon>Gammaproteobacteria</taxon>
        <taxon>Aeromonadales</taxon>
        <taxon>Aeromonadaceae</taxon>
        <taxon>Aeromonas</taxon>
    </lineage>
</organism>
<dbReference type="Proteomes" id="UP001304847">
    <property type="component" value="Unassembled WGS sequence"/>
</dbReference>
<dbReference type="Gene3D" id="3.10.180.10">
    <property type="entry name" value="2,3-Dihydroxybiphenyl 1,2-Dioxygenase, domain 1"/>
    <property type="match status" value="1"/>
</dbReference>
<dbReference type="Pfam" id="PF00903">
    <property type="entry name" value="Glyoxalase"/>
    <property type="match status" value="1"/>
</dbReference>
<sequence length="134" mass="14090">MNIAIHFEIPVQDLERAIRFYEGVFETVLERVQIDGNEMALFPLESGTAGCSGALAKGESYVPSLDGTRIYLRVADIEGAMARALASGGACLYPVTRVGGRGEPPGGGVSGLRGESHRLAGGNLTIIYPVHGVC</sequence>
<dbReference type="CDD" id="cd07247">
    <property type="entry name" value="SgaA_N_like"/>
    <property type="match status" value="1"/>
</dbReference>
<dbReference type="InterPro" id="IPR004360">
    <property type="entry name" value="Glyas_Fos-R_dOase_dom"/>
</dbReference>
<evidence type="ECO:0000313" key="3">
    <source>
        <dbReference type="EMBL" id="UZC85598.2"/>
    </source>
</evidence>
<reference evidence="3" key="1">
    <citation type="submission" date="2023-04" db="EMBL/GenBank/DDBJ databases">
        <title>Whole Genome Sequence of Multi-drug resistant Aeromonas caviae as a gut pathogen in newborn.</title>
        <authorList>
            <person name="Jadhav S.V."/>
            <person name="Saroj S.D."/>
            <person name="Saha U.B."/>
            <person name="Sen S."/>
            <person name="Kher A."/>
        </authorList>
    </citation>
    <scope>NUCLEOTIDE SEQUENCE</scope>
    <source>
        <strain evidence="3">SVJ23</strain>
    </source>
</reference>
<feature type="domain" description="Glyoxalase/fosfomycin resistance/dioxygenase" evidence="1">
    <location>
        <begin position="6"/>
        <end position="99"/>
    </location>
</feature>
<dbReference type="EMBL" id="CP110176">
    <property type="protein sequence ID" value="UZC85598.2"/>
    <property type="molecule type" value="Genomic_DNA"/>
</dbReference>
<dbReference type="InterPro" id="IPR029068">
    <property type="entry name" value="Glyas_Bleomycin-R_OHBP_Dase"/>
</dbReference>
<name>A0AAE9PL79_AERCA</name>
<dbReference type="Proteomes" id="UP001163285">
    <property type="component" value="Chromosome"/>
</dbReference>